<keyword evidence="2 7" id="KW-0812">Transmembrane</keyword>
<name>A0A1H6PS77_YARLL</name>
<feature type="coiled-coil region" evidence="5">
    <location>
        <begin position="87"/>
        <end position="118"/>
    </location>
</feature>
<dbReference type="EMBL" id="CP017558">
    <property type="protein sequence ID" value="AOW06748.1"/>
    <property type="molecule type" value="Genomic_DNA"/>
</dbReference>
<feature type="transmembrane region" description="Helical" evidence="7">
    <location>
        <begin position="45"/>
        <end position="66"/>
    </location>
</feature>
<dbReference type="Proteomes" id="UP000182444">
    <property type="component" value="Chromosome 1F"/>
</dbReference>
<proteinExistence type="predicted"/>
<evidence type="ECO:0000256" key="1">
    <source>
        <dbReference type="ARBA" id="ARBA00004167"/>
    </source>
</evidence>
<comment type="subcellular location">
    <subcellularLocation>
        <location evidence="1">Membrane</location>
        <topology evidence="1">Single-pass membrane protein</topology>
    </subcellularLocation>
</comment>
<evidence type="ECO:0000313" key="8">
    <source>
        <dbReference type="EMBL" id="AOW06748.1"/>
    </source>
</evidence>
<dbReference type="GeneID" id="7009609"/>
<keyword evidence="4 7" id="KW-0472">Membrane</keyword>
<organism evidence="8 9">
    <name type="scientific">Yarrowia lipolytica</name>
    <name type="common">Candida lipolytica</name>
    <dbReference type="NCBI Taxonomy" id="4952"/>
    <lineage>
        <taxon>Eukaryota</taxon>
        <taxon>Fungi</taxon>
        <taxon>Dikarya</taxon>
        <taxon>Ascomycota</taxon>
        <taxon>Saccharomycotina</taxon>
        <taxon>Dipodascomycetes</taxon>
        <taxon>Dipodascales</taxon>
        <taxon>Dipodascales incertae sedis</taxon>
        <taxon>Yarrowia</taxon>
    </lineage>
</organism>
<evidence type="ECO:0000256" key="7">
    <source>
        <dbReference type="SAM" id="Phobius"/>
    </source>
</evidence>
<evidence type="ECO:0000313" key="9">
    <source>
        <dbReference type="Proteomes" id="UP000182444"/>
    </source>
</evidence>
<dbReference type="VEuPathDB" id="FungiDB:YALI1_F09317g"/>
<evidence type="ECO:0000256" key="4">
    <source>
        <dbReference type="ARBA" id="ARBA00023136"/>
    </source>
</evidence>
<evidence type="ECO:0000256" key="3">
    <source>
        <dbReference type="ARBA" id="ARBA00022989"/>
    </source>
</evidence>
<gene>
    <name evidence="8" type="ORF">YALI1_F09317g</name>
</gene>
<dbReference type="KEGG" id="yli:7009609"/>
<dbReference type="GO" id="GO:0016020">
    <property type="term" value="C:membrane"/>
    <property type="evidence" value="ECO:0007669"/>
    <property type="project" value="UniProtKB-SubCell"/>
</dbReference>
<reference evidence="8 9" key="1">
    <citation type="journal article" date="2016" name="PLoS ONE">
        <title>Sequence Assembly of Yarrowia lipolytica Strain W29/CLIB89 Shows Transposable Element Diversity.</title>
        <authorList>
            <person name="Magnan C."/>
            <person name="Yu J."/>
            <person name="Chang I."/>
            <person name="Jahn E."/>
            <person name="Kanomata Y."/>
            <person name="Wu J."/>
            <person name="Zeller M."/>
            <person name="Oakes M."/>
            <person name="Baldi P."/>
            <person name="Sandmeyer S."/>
        </authorList>
    </citation>
    <scope>NUCLEOTIDE SEQUENCE [LARGE SCALE GENOMIC DNA]</scope>
    <source>
        <strain evidence="9">CLIB89(W29)</strain>
    </source>
</reference>
<dbReference type="AlphaFoldDB" id="A0A1H6PS77"/>
<protein>
    <submittedName>
        <fullName evidence="8">Uncharacterized protein</fullName>
    </submittedName>
</protein>
<dbReference type="RefSeq" id="XP_002143106.3">
    <property type="nucleotide sequence ID" value="XM_002143070.3"/>
</dbReference>
<keyword evidence="5" id="KW-0175">Coiled coil</keyword>
<evidence type="ECO:0000256" key="6">
    <source>
        <dbReference type="SAM" id="MobiDB-lite"/>
    </source>
</evidence>
<dbReference type="Pfam" id="PF14880">
    <property type="entry name" value="COX14"/>
    <property type="match status" value="1"/>
</dbReference>
<accession>A0A1H6PS77</accession>
<sequence>MCNAKLSSVLPKLGLTSSSPPPHSSSNQKHTMAAKRAWYIVSMDVFHRLTVLSILGVSAFTLGGFIMQSYTNHKTREDGKYFTFPLLHETMTKAEQEKLRIEKEKAEAAAAAAAAEQQ</sequence>
<dbReference type="InterPro" id="IPR029208">
    <property type="entry name" value="COX14"/>
</dbReference>
<keyword evidence="3 7" id="KW-1133">Transmembrane helix</keyword>
<feature type="region of interest" description="Disordered" evidence="6">
    <location>
        <begin position="1"/>
        <end position="29"/>
    </location>
</feature>
<dbReference type="VEuPathDB" id="FungiDB:YALI0_F06259g"/>
<evidence type="ECO:0000256" key="5">
    <source>
        <dbReference type="SAM" id="Coils"/>
    </source>
</evidence>
<evidence type="ECO:0000256" key="2">
    <source>
        <dbReference type="ARBA" id="ARBA00022692"/>
    </source>
</evidence>